<dbReference type="Pfam" id="PF17960">
    <property type="entry name" value="TIG_plexin"/>
    <property type="match status" value="1"/>
</dbReference>
<dbReference type="InterPro" id="IPR002165">
    <property type="entry name" value="Plexin_repeat"/>
</dbReference>
<sequence>MTPKWLVVFVLFLYSGTNNTFPMAPTKLPPETGTYRVTDTSLTHLTVHSRTGEVYVGAVNRVFKLSANLTELRSHMTGPVDDNAKCYPPPSVRACAHKLDSSDNVNKLLLVDYAGNRLVACGSIWQGVCQFLRLEDLFKLGEPHHRKEHYLSGAREADGMAGVVVDRTEGKWKNEKKGGSRLFIGAAIDGKSEYFPTLSSRKLVTDEESVNMFSLVYQDEFVSSQIKIPSDTLSLYPAFDIYYVYGFSSRTYIYFLTLQLDTQLTQMDATGEKFFTSKIVRMCSNDTEFYSYVEFPLGCTKDGVEYRLVQSAYKHRPGRMLAQALGLSEDEDVLFVVFSQGQKNRANPPRETVLCLFTLHQINLAMRERIKSCYRGEGKLSLPWLLNKELPCINTPKQIGDDFCGLVLNQPLGGLRVIEGTPLYDDGVDGMGAVTAYTYGDHSVVFVGTRSGRLKKIRVDGIPPPSQSAMLYETVTVDEGKPILRDMVFSPDYQHIYICVLQVSRLPVESCDQYTTCKTCLGSGDPHCGWCVLHNKCSRQEACEKWAEPQHFNTELDHCVDISVTPNNISVTSTVKVVNVPSLSAGVTCVFEELTESPGEVLAKGQVLCMSPSLRDVPSLTQGYGNTHSVSNSPPSLPRCTSCVSSPFPCNWCKYRHICTNNLAECSFQEGRVSSVEGCPQILPTSDILVPAGIIRPITLRARNLPQPQSGQKNYECVFNIQGKMQRIPAVRFNSSCIQCQNTSYWYDGDETGDLPVDFSIVWDGDFFIDKPPTMKALLYKCEAQRDSCGLCLKASTAFECGWCLDNKKCLLRQHCQTPEQNWMYHGRHNVRCSHPRITKIRPLTGPKEGGTRVTIEGENLGLQVREIAHVQVAGVRCNPVPSEYISAERSLFRKNGIIVLCATPSFNHVRPEKGPVSGGTRLTISGHHLDAGSTVTVFIAQEECLFVKRTNRDIVCVTPSSLSGSGPASIKLLIDKAEVTSSDTHYIYTEDPTISSIEPNWSIVNGSTLITVTGTNLLTIQEPKVRAKYAGIQTTNVCTVVNDSVMTCLAPGIIYTKHQAPESGLHPDEYGFILDHVAALLVLNGTPFTYYLNPTFETLGNSGIMEVKPGSPIILKGKNLIPPAPGNTRLNYSVMIGETPCLLTVSESQLLCDSPDLTGEQRIVVGGLEYSPGTLHIYSDSTLTLPAIIGIGAGGGVLLIAIIAVLIAYKRKTRDADRTLKRLQLQMDNLESRVALECKEGRSTGHYDLLLLLSYPVISYFSPINHISLSYPISLLSCHILFPSYHILSYFSPIISYFPPILSFSMRDRGNVASLLMAALQGRMEYATMLLPPSSTFTVSPSAPCASLSLSLSLSQECAGEPLFMLFCAIKQQMEKGPIDAITGEARYSLSEDKLIRQQIDYKQLTLMCIPPEGEAGTEVPVKVLNCDTVTQVKDKLLDAVYKGIPYSQRPQADDMDLEWRQGRLTRIILQDEDVTTKIESDWKRLNTLAHYQVADGSLVALVQKQVSAYNIANSFTFTRSLSRYESLLRTSSSPDSLRSRAPMITPDQETGTKLWHLVKNHEHADQREGDRGSKMVSEIYLTRLLATKGTLQKFVDDLFETVFSTAHRGSALPLAIKYMFDFLDEQADKRQITDPDVRHTWKSNCLPLRFWVNVIKNPQFVFDIHKSSITDACLSVVAQTFMDSCSTSEHRLGKDSPSNKLLYAKDIPNYKSWVERYYRDISKMPTISDQDMDAYLVEQSRLHGTEFNTLSALSELYFYINKYKEEILTALDRDGYCRKHKLRHKLEQAINLMSSSS</sequence>
<dbReference type="FunFam" id="1.10.506.10:FF:000005">
    <property type="entry name" value="Plexin A1"/>
    <property type="match status" value="1"/>
</dbReference>
<dbReference type="GO" id="GO:0002116">
    <property type="term" value="C:semaphorin receptor complex"/>
    <property type="evidence" value="ECO:0007669"/>
    <property type="project" value="TreeGrafter"/>
</dbReference>
<dbReference type="SMART" id="SM00429">
    <property type="entry name" value="IPT"/>
    <property type="match status" value="4"/>
</dbReference>
<evidence type="ECO:0000256" key="6">
    <source>
        <dbReference type="ARBA" id="ARBA00022729"/>
    </source>
</evidence>
<evidence type="ECO:0000256" key="16">
    <source>
        <dbReference type="SAM" id="Phobius"/>
    </source>
</evidence>
<dbReference type="SUPFAM" id="SSF101912">
    <property type="entry name" value="Sema domain"/>
    <property type="match status" value="1"/>
</dbReference>
<dbReference type="Gene3D" id="2.130.10.10">
    <property type="entry name" value="YVTN repeat-like/Quinoprotein amine dehydrogenase"/>
    <property type="match status" value="1"/>
</dbReference>
<dbReference type="GO" id="GO:0007411">
    <property type="term" value="P:axon guidance"/>
    <property type="evidence" value="ECO:0007669"/>
    <property type="project" value="UniProtKB-ARBA"/>
</dbReference>
<evidence type="ECO:0000256" key="17">
    <source>
        <dbReference type="SAM" id="SignalP"/>
    </source>
</evidence>
<evidence type="ECO:0000256" key="9">
    <source>
        <dbReference type="ARBA" id="ARBA00023054"/>
    </source>
</evidence>
<dbReference type="GO" id="GO:0048513">
    <property type="term" value="P:animal organ development"/>
    <property type="evidence" value="ECO:0007669"/>
    <property type="project" value="UniProtKB-ARBA"/>
</dbReference>
<feature type="transmembrane region" description="Helical" evidence="16">
    <location>
        <begin position="1281"/>
        <end position="1300"/>
    </location>
</feature>
<evidence type="ECO:0000256" key="7">
    <source>
        <dbReference type="ARBA" id="ARBA00022737"/>
    </source>
</evidence>
<evidence type="ECO:0000256" key="5">
    <source>
        <dbReference type="ARBA" id="ARBA00022692"/>
    </source>
</evidence>
<dbReference type="SUPFAM" id="SSF103575">
    <property type="entry name" value="Plexin repeat"/>
    <property type="match status" value="1"/>
</dbReference>
<dbReference type="InterPro" id="IPR014756">
    <property type="entry name" value="Ig_E-set"/>
</dbReference>
<keyword evidence="3" id="KW-1003">Cell membrane</keyword>
<dbReference type="InterPro" id="IPR002909">
    <property type="entry name" value="IPT_dom"/>
</dbReference>
<dbReference type="Pfam" id="PF01833">
    <property type="entry name" value="TIG"/>
    <property type="match status" value="4"/>
</dbReference>
<organism evidence="19 20">
    <name type="scientific">Salmo trutta</name>
    <name type="common">Brown trout</name>
    <dbReference type="NCBI Taxonomy" id="8032"/>
    <lineage>
        <taxon>Eukaryota</taxon>
        <taxon>Metazoa</taxon>
        <taxon>Chordata</taxon>
        <taxon>Craniata</taxon>
        <taxon>Vertebrata</taxon>
        <taxon>Euteleostomi</taxon>
        <taxon>Actinopterygii</taxon>
        <taxon>Neopterygii</taxon>
        <taxon>Teleostei</taxon>
        <taxon>Protacanthopterygii</taxon>
        <taxon>Salmoniformes</taxon>
        <taxon>Salmonidae</taxon>
        <taxon>Salmoninae</taxon>
        <taxon>Salmo</taxon>
    </lineage>
</organism>
<dbReference type="SMART" id="SM00423">
    <property type="entry name" value="PSI"/>
    <property type="match status" value="3"/>
</dbReference>
<keyword evidence="7" id="KW-0677">Repeat</keyword>
<keyword evidence="11" id="KW-1015">Disulfide bond</keyword>
<dbReference type="Pfam" id="PF24479">
    <property type="entry name" value="PSI_PlexinA-B"/>
    <property type="match status" value="1"/>
</dbReference>
<dbReference type="SUPFAM" id="SSF81296">
    <property type="entry name" value="E set domains"/>
    <property type="match status" value="3"/>
</dbReference>
<dbReference type="InterPro" id="IPR013783">
    <property type="entry name" value="Ig-like_fold"/>
</dbReference>
<evidence type="ECO:0000256" key="14">
    <source>
        <dbReference type="PROSITE-ProRule" id="PRU00352"/>
    </source>
</evidence>
<evidence type="ECO:0000256" key="4">
    <source>
        <dbReference type="ARBA" id="ARBA00022553"/>
    </source>
</evidence>
<evidence type="ECO:0000313" key="19">
    <source>
        <dbReference type="Ensembl" id="ENSSTUP00000113246.1"/>
    </source>
</evidence>
<dbReference type="SMART" id="SM00630">
    <property type="entry name" value="Sema"/>
    <property type="match status" value="1"/>
</dbReference>
<dbReference type="InterPro" id="IPR046800">
    <property type="entry name" value="Plexin_RBD"/>
</dbReference>
<dbReference type="FunFam" id="2.130.10.10:FF:000006">
    <property type="entry name" value="Plexin A2"/>
    <property type="match status" value="1"/>
</dbReference>
<dbReference type="InterPro" id="IPR016201">
    <property type="entry name" value="PSI"/>
</dbReference>
<evidence type="ECO:0000256" key="15">
    <source>
        <dbReference type="SAM" id="Coils"/>
    </source>
</evidence>
<keyword evidence="10 16" id="KW-0472">Membrane</keyword>
<dbReference type="InterPro" id="IPR008936">
    <property type="entry name" value="Rho_GTPase_activation_prot"/>
</dbReference>
<feature type="domain" description="Sema" evidence="18">
    <location>
        <begin position="20"/>
        <end position="508"/>
    </location>
</feature>
<dbReference type="GO" id="GO:0017154">
    <property type="term" value="F:semaphorin receptor activity"/>
    <property type="evidence" value="ECO:0007669"/>
    <property type="project" value="InterPro"/>
</dbReference>
<dbReference type="InterPro" id="IPR013548">
    <property type="entry name" value="Plexin_cytoplasmic_RasGAP_dom"/>
</dbReference>
<evidence type="ECO:0000256" key="8">
    <source>
        <dbReference type="ARBA" id="ARBA00022989"/>
    </source>
</evidence>
<evidence type="ECO:0000256" key="11">
    <source>
        <dbReference type="ARBA" id="ARBA00023157"/>
    </source>
</evidence>
<evidence type="ECO:0000256" key="13">
    <source>
        <dbReference type="ARBA" id="ARBA00023180"/>
    </source>
</evidence>
<dbReference type="Pfam" id="PF01403">
    <property type="entry name" value="Sema"/>
    <property type="match status" value="1"/>
</dbReference>
<dbReference type="PANTHER" id="PTHR22625">
    <property type="entry name" value="PLEXIN"/>
    <property type="match status" value="1"/>
</dbReference>
<dbReference type="GO" id="GO:0030334">
    <property type="term" value="P:regulation of cell migration"/>
    <property type="evidence" value="ECO:0007669"/>
    <property type="project" value="TreeGrafter"/>
</dbReference>
<dbReference type="Gene3D" id="2.60.40.10">
    <property type="entry name" value="Immunoglobulins"/>
    <property type="match status" value="5"/>
</dbReference>
<dbReference type="Pfam" id="PF20170">
    <property type="entry name" value="Plexin_RBD"/>
    <property type="match status" value="1"/>
</dbReference>
<evidence type="ECO:0000256" key="3">
    <source>
        <dbReference type="ARBA" id="ARBA00022475"/>
    </source>
</evidence>
<dbReference type="FunFam" id="2.60.40.10:FF:000131">
    <property type="entry name" value="Plexin A2"/>
    <property type="match status" value="1"/>
</dbReference>
<dbReference type="Pfam" id="PF08337">
    <property type="entry name" value="Plexin_cytopl"/>
    <property type="match status" value="1"/>
</dbReference>
<keyword evidence="8 16" id="KW-1133">Transmembrane helix</keyword>
<protein>
    <submittedName>
        <fullName evidence="19">Plexin A3</fullName>
    </submittedName>
</protein>
<dbReference type="InterPro" id="IPR001627">
    <property type="entry name" value="Semap_dom"/>
</dbReference>
<gene>
    <name evidence="19" type="primary">PLXNA3</name>
    <name evidence="19" type="synonym">LOC115168576</name>
</gene>
<dbReference type="InterPro" id="IPR015943">
    <property type="entry name" value="WD40/YVTN_repeat-like_dom_sf"/>
</dbReference>
<evidence type="ECO:0000259" key="18">
    <source>
        <dbReference type="PROSITE" id="PS51004"/>
    </source>
</evidence>
<dbReference type="GO" id="GO:0005886">
    <property type="term" value="C:plasma membrane"/>
    <property type="evidence" value="ECO:0007669"/>
    <property type="project" value="UniProtKB-SubCell"/>
</dbReference>
<evidence type="ECO:0000256" key="10">
    <source>
        <dbReference type="ARBA" id="ARBA00023136"/>
    </source>
</evidence>
<accession>A0A674EY41</accession>
<name>A0A674EY41_SALTR</name>
<dbReference type="PANTHER" id="PTHR22625:SF32">
    <property type="entry name" value="PLEXIN-A3"/>
    <property type="match status" value="1"/>
</dbReference>
<feature type="transmembrane region" description="Helical" evidence="16">
    <location>
        <begin position="1188"/>
        <end position="1210"/>
    </location>
</feature>
<reference evidence="19" key="1">
    <citation type="submission" date="2025-08" db="UniProtKB">
        <authorList>
            <consortium name="Ensembl"/>
        </authorList>
    </citation>
    <scope>IDENTIFICATION</scope>
</reference>
<dbReference type="Ensembl" id="ENSSTUT00000121218.1">
    <property type="protein sequence ID" value="ENSSTUP00000113246.1"/>
    <property type="gene ID" value="ENSSTUG00000049704.1"/>
</dbReference>
<dbReference type="Pfam" id="PF18020">
    <property type="entry name" value="TIG_2"/>
    <property type="match status" value="1"/>
</dbReference>
<feature type="signal peptide" evidence="17">
    <location>
        <begin position="1"/>
        <end position="20"/>
    </location>
</feature>
<dbReference type="Proteomes" id="UP000472277">
    <property type="component" value="Chromosome 30"/>
</dbReference>
<keyword evidence="12" id="KW-0675">Receptor</keyword>
<reference evidence="19" key="2">
    <citation type="submission" date="2025-09" db="UniProtKB">
        <authorList>
            <consortium name="Ensembl"/>
        </authorList>
    </citation>
    <scope>IDENTIFICATION</scope>
</reference>
<evidence type="ECO:0000256" key="2">
    <source>
        <dbReference type="ARBA" id="ARBA00010297"/>
    </source>
</evidence>
<dbReference type="Gene3D" id="1.10.506.10">
    <property type="entry name" value="GTPase Activation - p120gap, domain 1"/>
    <property type="match status" value="3"/>
</dbReference>
<keyword evidence="9 15" id="KW-0175">Coiled coil</keyword>
<dbReference type="FunFam" id="2.60.40.10:FF:000630">
    <property type="entry name" value="Plexin D1"/>
    <property type="match status" value="1"/>
</dbReference>
<keyword evidence="6 17" id="KW-0732">Signal</keyword>
<keyword evidence="13" id="KW-0325">Glycoprotein</keyword>
<comment type="caution">
    <text evidence="14">Lacks conserved residue(s) required for the propagation of feature annotation.</text>
</comment>
<dbReference type="InterPro" id="IPR041362">
    <property type="entry name" value="TIG2_plexin"/>
</dbReference>
<dbReference type="CDD" id="cd01181">
    <property type="entry name" value="IPT_plexin_repeat3"/>
    <property type="match status" value="1"/>
</dbReference>
<dbReference type="GeneTree" id="ENSGT01050000244850"/>
<comment type="similarity">
    <text evidence="2">Belongs to the plexin family.</text>
</comment>
<keyword evidence="5 16" id="KW-0812">Transmembrane</keyword>
<dbReference type="Gene3D" id="3.10.20.90">
    <property type="entry name" value="Phosphatidylinositol 3-kinase Catalytic Subunit, Chain A, domain 1"/>
    <property type="match status" value="1"/>
</dbReference>
<comment type="subcellular location">
    <subcellularLocation>
        <location evidence="1">Cell membrane</location>
        <topology evidence="1">Single-pass type I membrane protein</topology>
    </subcellularLocation>
</comment>
<keyword evidence="4" id="KW-0597">Phosphoprotein</keyword>
<dbReference type="InterPro" id="IPR031148">
    <property type="entry name" value="Plexin"/>
</dbReference>
<evidence type="ECO:0000313" key="20">
    <source>
        <dbReference type="Proteomes" id="UP000472277"/>
    </source>
</evidence>
<feature type="chain" id="PRO_5025525324" evidence="17">
    <location>
        <begin position="21"/>
        <end position="1799"/>
    </location>
</feature>
<dbReference type="FunFam" id="3.10.20.90:FF:000157">
    <property type="entry name" value="Plexin A3"/>
    <property type="match status" value="1"/>
</dbReference>
<dbReference type="FunFam" id="2.60.40.10:FF:000071">
    <property type="entry name" value="Plexin A2"/>
    <property type="match status" value="1"/>
</dbReference>
<feature type="coiled-coil region" evidence="15">
    <location>
        <begin position="1214"/>
        <end position="1241"/>
    </location>
</feature>
<dbReference type="SUPFAM" id="SSF48350">
    <property type="entry name" value="GTPase activation domain, GAP"/>
    <property type="match status" value="1"/>
</dbReference>
<dbReference type="InterPro" id="IPR041019">
    <property type="entry name" value="TIG1_plexin"/>
</dbReference>
<dbReference type="Pfam" id="PF01437">
    <property type="entry name" value="PSI"/>
    <property type="match status" value="2"/>
</dbReference>
<dbReference type="PROSITE" id="PS51004">
    <property type="entry name" value="SEMA"/>
    <property type="match status" value="1"/>
</dbReference>
<dbReference type="InterPro" id="IPR036352">
    <property type="entry name" value="Semap_dom_sf"/>
</dbReference>
<keyword evidence="20" id="KW-1185">Reference proteome</keyword>
<proteinExistence type="inferred from homology"/>
<evidence type="ECO:0000256" key="1">
    <source>
        <dbReference type="ARBA" id="ARBA00004251"/>
    </source>
</evidence>
<evidence type="ECO:0000256" key="12">
    <source>
        <dbReference type="ARBA" id="ARBA00023170"/>
    </source>
</evidence>